<comment type="caution">
    <text evidence="1">The sequence shown here is derived from an EMBL/GenBank/DDBJ whole genome shotgun (WGS) entry which is preliminary data.</text>
</comment>
<reference evidence="1" key="1">
    <citation type="journal article" date="2014" name="Front. Microbiol.">
        <title>High frequency of phylogenetically diverse reductive dehalogenase-homologous genes in deep subseafloor sedimentary metagenomes.</title>
        <authorList>
            <person name="Kawai M."/>
            <person name="Futagami T."/>
            <person name="Toyoda A."/>
            <person name="Takaki Y."/>
            <person name="Nishi S."/>
            <person name="Hori S."/>
            <person name="Arai W."/>
            <person name="Tsubouchi T."/>
            <person name="Morono Y."/>
            <person name="Uchiyama I."/>
            <person name="Ito T."/>
            <person name="Fujiyama A."/>
            <person name="Inagaki F."/>
            <person name="Takami H."/>
        </authorList>
    </citation>
    <scope>NUCLEOTIDE SEQUENCE</scope>
    <source>
        <strain evidence="1">Expedition CK06-06</strain>
    </source>
</reference>
<feature type="non-terminal residue" evidence="1">
    <location>
        <position position="120"/>
    </location>
</feature>
<evidence type="ECO:0000313" key="1">
    <source>
        <dbReference type="EMBL" id="GAI56418.1"/>
    </source>
</evidence>
<dbReference type="EMBL" id="BARV01040697">
    <property type="protein sequence ID" value="GAI56418.1"/>
    <property type="molecule type" value="Genomic_DNA"/>
</dbReference>
<evidence type="ECO:0008006" key="2">
    <source>
        <dbReference type="Google" id="ProtNLM"/>
    </source>
</evidence>
<dbReference type="AlphaFoldDB" id="X1PKP6"/>
<sequence>MNKNQYYKERTEDMVNKIMYQKIQYFKRKGFTKADIIRETGLNKRTVLKYYSMSEKKYSRYIEKVRYRTRIFEPYQSHILNLYQVNNFQRLEKSAVYDYLEEKLGSLPGTERSFRNYISY</sequence>
<gene>
    <name evidence="1" type="ORF">S06H3_61915</name>
</gene>
<accession>X1PKP6</accession>
<name>X1PKP6_9ZZZZ</name>
<organism evidence="1">
    <name type="scientific">marine sediment metagenome</name>
    <dbReference type="NCBI Taxonomy" id="412755"/>
    <lineage>
        <taxon>unclassified sequences</taxon>
        <taxon>metagenomes</taxon>
        <taxon>ecological metagenomes</taxon>
    </lineage>
</organism>
<protein>
    <recommendedName>
        <fullName evidence="2">HTH IS21-type domain-containing protein</fullName>
    </recommendedName>
</protein>
<proteinExistence type="predicted"/>